<protein>
    <recommendedName>
        <fullName evidence="4">Ribosomal protein L19</fullName>
    </recommendedName>
</protein>
<dbReference type="InterPro" id="IPR035970">
    <property type="entry name" value="60S_ribosomal_eL19_sf"/>
</dbReference>
<evidence type="ECO:0000256" key="1">
    <source>
        <dbReference type="ARBA" id="ARBA00011082"/>
    </source>
</evidence>
<dbReference type="SMART" id="SM01416">
    <property type="entry name" value="Ribosomal_L19e"/>
    <property type="match status" value="1"/>
</dbReference>
<keyword evidence="3 4" id="KW-0687">Ribonucleoprotein</keyword>
<dbReference type="InterPro" id="IPR057260">
    <property type="entry name" value="Ribosomal_L19e_C"/>
</dbReference>
<dbReference type="GO" id="GO:0022625">
    <property type="term" value="C:cytosolic large ribosomal subunit"/>
    <property type="evidence" value="ECO:0007669"/>
    <property type="project" value="InterPro"/>
</dbReference>
<gene>
    <name evidence="7" type="ORF">CYY_006788</name>
</gene>
<evidence type="ECO:0000259" key="6">
    <source>
        <dbReference type="SMART" id="SM01416"/>
    </source>
</evidence>
<keyword evidence="8" id="KW-1185">Reference proteome</keyword>
<comment type="caution">
    <text evidence="7">The sequence shown here is derived from an EMBL/GenBank/DDBJ whole genome shotgun (WGS) entry which is preliminary data.</text>
</comment>
<dbReference type="NCBIfam" id="NF006343">
    <property type="entry name" value="PRK08570.1"/>
    <property type="match status" value="1"/>
</dbReference>
<feature type="region of interest" description="Disordered" evidence="5">
    <location>
        <begin position="155"/>
        <end position="186"/>
    </location>
</feature>
<reference evidence="7" key="1">
    <citation type="submission" date="2020-01" db="EMBL/GenBank/DDBJ databases">
        <title>Development of genomics and gene disruption for Polysphondylium violaceum indicates a role for the polyketide synthase stlB in stalk morphogenesis.</title>
        <authorList>
            <person name="Narita B."/>
            <person name="Kawabe Y."/>
            <person name="Kin K."/>
            <person name="Saito T."/>
            <person name="Gibbs R."/>
            <person name="Kuspa A."/>
            <person name="Muzny D."/>
            <person name="Queller D."/>
            <person name="Richards S."/>
            <person name="Strassman J."/>
            <person name="Sucgang R."/>
            <person name="Worley K."/>
            <person name="Schaap P."/>
        </authorList>
    </citation>
    <scope>NUCLEOTIDE SEQUENCE</scope>
    <source>
        <strain evidence="7">QSvi11</strain>
    </source>
</reference>
<dbReference type="FunFam" id="1.10.1650.10:FF:000001">
    <property type="entry name" value="Ribosomal protein L19"/>
    <property type="match status" value="1"/>
</dbReference>
<evidence type="ECO:0000256" key="3">
    <source>
        <dbReference type="ARBA" id="ARBA00023274"/>
    </source>
</evidence>
<dbReference type="Proteomes" id="UP000695562">
    <property type="component" value="Unassembled WGS sequence"/>
</dbReference>
<dbReference type="Gene3D" id="1.10.1650.10">
    <property type="match status" value="1"/>
</dbReference>
<comment type="similarity">
    <text evidence="1 4">Belongs to the eukaryotic ribosomal protein eL19 family.</text>
</comment>
<proteinExistence type="inferred from homology"/>
<evidence type="ECO:0000313" key="7">
    <source>
        <dbReference type="EMBL" id="KAF2071886.1"/>
    </source>
</evidence>
<keyword evidence="2 4" id="KW-0689">Ribosomal protein</keyword>
<dbReference type="InterPro" id="IPR039547">
    <property type="entry name" value="Ribosomal_eL19"/>
</dbReference>
<dbReference type="InterPro" id="IPR023638">
    <property type="entry name" value="Ribosomal_eL19_CS"/>
</dbReference>
<dbReference type="InterPro" id="IPR033935">
    <property type="entry name" value="Ribosomal_eL19_euk"/>
</dbReference>
<evidence type="ECO:0000313" key="8">
    <source>
        <dbReference type="Proteomes" id="UP000695562"/>
    </source>
</evidence>
<dbReference type="PANTHER" id="PTHR10722">
    <property type="entry name" value="60S RIBOSOMAL PROTEIN L19"/>
    <property type="match status" value="1"/>
</dbReference>
<dbReference type="OrthoDB" id="5407653at2759"/>
<dbReference type="CDD" id="cd01417">
    <property type="entry name" value="Ribosomal_L19e_E"/>
    <property type="match status" value="1"/>
</dbReference>
<feature type="region of interest" description="Disordered" evidence="5">
    <location>
        <begin position="61"/>
        <end position="84"/>
    </location>
</feature>
<dbReference type="InterPro" id="IPR000196">
    <property type="entry name" value="Ribosomal_eL19_dom"/>
</dbReference>
<dbReference type="PROSITE" id="PS00526">
    <property type="entry name" value="RIBOSOMAL_L19E"/>
    <property type="match status" value="1"/>
</dbReference>
<dbReference type="EMBL" id="AJWJ01000329">
    <property type="protein sequence ID" value="KAF2071886.1"/>
    <property type="molecule type" value="Genomic_DNA"/>
</dbReference>
<dbReference type="AlphaFoldDB" id="A0A8J4PRQ0"/>
<dbReference type="GO" id="GO:0003735">
    <property type="term" value="F:structural constituent of ribosome"/>
    <property type="evidence" value="ECO:0007669"/>
    <property type="project" value="InterPro"/>
</dbReference>
<sequence>MVSLTLQKRLAASILKCGKGRIWIDPNEIADVSMANSRDNVRRLINTGLIVRKPVVVHSRSRAREHEAAKRLGRHRGHGNRLGTREARMPSKTLWVRRIRVLRRLLKKYREAKKIDRHAYRELYLKAKGNVFKNKRTLIEYIVRTKTEKLREKQINDQAQARRNKNRTIKERRAAKNAPKETVVNV</sequence>
<organism evidence="7 8">
    <name type="scientific">Polysphondylium violaceum</name>
    <dbReference type="NCBI Taxonomy" id="133409"/>
    <lineage>
        <taxon>Eukaryota</taxon>
        <taxon>Amoebozoa</taxon>
        <taxon>Evosea</taxon>
        <taxon>Eumycetozoa</taxon>
        <taxon>Dictyostelia</taxon>
        <taxon>Dictyosteliales</taxon>
        <taxon>Dictyosteliaceae</taxon>
        <taxon>Polysphondylium</taxon>
    </lineage>
</organism>
<evidence type="ECO:0000256" key="4">
    <source>
        <dbReference type="RuleBase" id="RU000574"/>
    </source>
</evidence>
<dbReference type="HAMAP" id="MF_01475">
    <property type="entry name" value="Ribosomal_eL19"/>
    <property type="match status" value="1"/>
</dbReference>
<feature type="domain" description="Large ribosomal subunit protein eL19" evidence="6">
    <location>
        <begin position="3"/>
        <end position="146"/>
    </location>
</feature>
<dbReference type="InterPro" id="IPR057259">
    <property type="entry name" value="Ribosomal_L19e"/>
</dbReference>
<dbReference type="InterPro" id="IPR015972">
    <property type="entry name" value="Ribosomal_eL19_dom1"/>
</dbReference>
<dbReference type="Pfam" id="PF25476">
    <property type="entry name" value="Ribosomal_L19e_C"/>
    <property type="match status" value="1"/>
</dbReference>
<dbReference type="GO" id="GO:0006412">
    <property type="term" value="P:translation"/>
    <property type="evidence" value="ECO:0007669"/>
    <property type="project" value="InterPro"/>
</dbReference>
<dbReference type="SUPFAM" id="SSF48140">
    <property type="entry name" value="Ribosomal protein L19 (L19e)"/>
    <property type="match status" value="1"/>
</dbReference>
<name>A0A8J4PRQ0_9MYCE</name>
<dbReference type="GO" id="GO:0003723">
    <property type="term" value="F:RNA binding"/>
    <property type="evidence" value="ECO:0007669"/>
    <property type="project" value="InterPro"/>
</dbReference>
<accession>A0A8J4PRQ0</accession>
<evidence type="ECO:0000256" key="5">
    <source>
        <dbReference type="SAM" id="MobiDB-lite"/>
    </source>
</evidence>
<dbReference type="FunFam" id="1.10.1200.240:FF:000001">
    <property type="entry name" value="Ribosomal protein L19"/>
    <property type="match status" value="1"/>
</dbReference>
<dbReference type="Gene3D" id="1.10.1200.240">
    <property type="match status" value="1"/>
</dbReference>
<dbReference type="Pfam" id="PF01280">
    <property type="entry name" value="Ribosomal_L19e"/>
    <property type="match status" value="1"/>
</dbReference>
<evidence type="ECO:0000256" key="2">
    <source>
        <dbReference type="ARBA" id="ARBA00022980"/>
    </source>
</evidence>